<feature type="region of interest" description="Disordered" evidence="2">
    <location>
        <begin position="139"/>
        <end position="180"/>
    </location>
</feature>
<protein>
    <recommendedName>
        <fullName evidence="3">Zn(2)-C6 fungal-type domain-containing protein</fullName>
    </recommendedName>
</protein>
<dbReference type="InterPro" id="IPR036864">
    <property type="entry name" value="Zn2-C6_fun-type_DNA-bd_sf"/>
</dbReference>
<dbReference type="InterPro" id="IPR001138">
    <property type="entry name" value="Zn2Cys6_DnaBD"/>
</dbReference>
<gene>
    <name evidence="4" type="ORF">D9615_004588</name>
</gene>
<organism evidence="4 5">
    <name type="scientific">Tricholomella constricta</name>
    <dbReference type="NCBI Taxonomy" id="117010"/>
    <lineage>
        <taxon>Eukaryota</taxon>
        <taxon>Fungi</taxon>
        <taxon>Dikarya</taxon>
        <taxon>Basidiomycota</taxon>
        <taxon>Agaricomycotina</taxon>
        <taxon>Agaricomycetes</taxon>
        <taxon>Agaricomycetidae</taxon>
        <taxon>Agaricales</taxon>
        <taxon>Tricholomatineae</taxon>
        <taxon>Lyophyllaceae</taxon>
        <taxon>Tricholomella</taxon>
    </lineage>
</organism>
<dbReference type="PROSITE" id="PS00463">
    <property type="entry name" value="ZN2_CY6_FUNGAL_1"/>
    <property type="match status" value="1"/>
</dbReference>
<dbReference type="AlphaFoldDB" id="A0A8H5HCD6"/>
<dbReference type="InterPro" id="IPR050987">
    <property type="entry name" value="AtrR-like"/>
</dbReference>
<name>A0A8H5HCD6_9AGAR</name>
<dbReference type="SUPFAM" id="SSF57701">
    <property type="entry name" value="Zn2/Cys6 DNA-binding domain"/>
    <property type="match status" value="1"/>
</dbReference>
<dbReference type="SMART" id="SM00066">
    <property type="entry name" value="GAL4"/>
    <property type="match status" value="1"/>
</dbReference>
<dbReference type="Pfam" id="PF00172">
    <property type="entry name" value="Zn_clus"/>
    <property type="match status" value="1"/>
</dbReference>
<feature type="compositionally biased region" description="Basic and acidic residues" evidence="2">
    <location>
        <begin position="164"/>
        <end position="174"/>
    </location>
</feature>
<evidence type="ECO:0000256" key="1">
    <source>
        <dbReference type="ARBA" id="ARBA00023242"/>
    </source>
</evidence>
<reference evidence="4 5" key="1">
    <citation type="journal article" date="2020" name="ISME J.">
        <title>Uncovering the hidden diversity of litter-decomposition mechanisms in mushroom-forming fungi.</title>
        <authorList>
            <person name="Floudas D."/>
            <person name="Bentzer J."/>
            <person name="Ahren D."/>
            <person name="Johansson T."/>
            <person name="Persson P."/>
            <person name="Tunlid A."/>
        </authorList>
    </citation>
    <scope>NUCLEOTIDE SEQUENCE [LARGE SCALE GENOMIC DNA]</scope>
    <source>
        <strain evidence="4 5">CBS 661.87</strain>
    </source>
</reference>
<dbReference type="OrthoDB" id="39175at2759"/>
<dbReference type="CDD" id="cd00067">
    <property type="entry name" value="GAL4"/>
    <property type="match status" value="1"/>
</dbReference>
<dbReference type="Proteomes" id="UP000565441">
    <property type="component" value="Unassembled WGS sequence"/>
</dbReference>
<evidence type="ECO:0000313" key="5">
    <source>
        <dbReference type="Proteomes" id="UP000565441"/>
    </source>
</evidence>
<dbReference type="PROSITE" id="PS50048">
    <property type="entry name" value="ZN2_CY6_FUNGAL_2"/>
    <property type="match status" value="1"/>
</dbReference>
<dbReference type="PANTHER" id="PTHR46910:SF1">
    <property type="entry name" value="MISCELLANEOUS ZN(II)2CYS6 TRANSCRIPTION FACTOR (EUROFUNG)-RELATED"/>
    <property type="match status" value="1"/>
</dbReference>
<dbReference type="GO" id="GO:0008270">
    <property type="term" value="F:zinc ion binding"/>
    <property type="evidence" value="ECO:0007669"/>
    <property type="project" value="InterPro"/>
</dbReference>
<dbReference type="PANTHER" id="PTHR46910">
    <property type="entry name" value="TRANSCRIPTION FACTOR PDR1"/>
    <property type="match status" value="1"/>
</dbReference>
<evidence type="ECO:0000256" key="2">
    <source>
        <dbReference type="SAM" id="MobiDB-lite"/>
    </source>
</evidence>
<accession>A0A8H5HCD6</accession>
<feature type="compositionally biased region" description="Low complexity" evidence="2">
    <location>
        <begin position="143"/>
        <end position="154"/>
    </location>
</feature>
<proteinExistence type="predicted"/>
<dbReference type="Gene3D" id="4.10.240.10">
    <property type="entry name" value="Zn(2)-C6 fungal-type DNA-binding domain"/>
    <property type="match status" value="1"/>
</dbReference>
<evidence type="ECO:0000259" key="3">
    <source>
        <dbReference type="PROSITE" id="PS50048"/>
    </source>
</evidence>
<comment type="caution">
    <text evidence="4">The sequence shown here is derived from an EMBL/GenBank/DDBJ whole genome shotgun (WGS) entry which is preliminary data.</text>
</comment>
<sequence length="275" mass="31210">MAHPTERPPQTRPHKRRRLQGACDICKHKKIRCDSATMPDNRCSNCMAFNSECTHNGARKRVAPYNPPYTTHTTSKPFLESHLGPTHFLPELGKQVNPLCEIHPLVQSMLSSAPSLDFDTQCSFLALSQHILNLEREISNLKQTQPNGNTPTNTSRRRSASPEAVKDIKPDDSGRSSAFSDEVDLSTQLKRLTIHSCHSRHFGASSTFSLLGTALKIGKETQDKGRIPDDNNRFGRPQFWNVHPWEACPEEEYMMYEFPDRDLLHDLVGLYFDQL</sequence>
<evidence type="ECO:0000313" key="4">
    <source>
        <dbReference type="EMBL" id="KAF5380606.1"/>
    </source>
</evidence>
<dbReference type="GO" id="GO:0000981">
    <property type="term" value="F:DNA-binding transcription factor activity, RNA polymerase II-specific"/>
    <property type="evidence" value="ECO:0007669"/>
    <property type="project" value="InterPro"/>
</dbReference>
<keyword evidence="5" id="KW-1185">Reference proteome</keyword>
<dbReference type="EMBL" id="JAACJP010000013">
    <property type="protein sequence ID" value="KAF5380606.1"/>
    <property type="molecule type" value="Genomic_DNA"/>
</dbReference>
<keyword evidence="1" id="KW-0539">Nucleus</keyword>
<feature type="domain" description="Zn(2)-C6 fungal-type" evidence="3">
    <location>
        <begin position="22"/>
        <end position="55"/>
    </location>
</feature>